<evidence type="ECO:0000256" key="2">
    <source>
        <dbReference type="SAM" id="MobiDB-lite"/>
    </source>
</evidence>
<feature type="coiled-coil region" evidence="1">
    <location>
        <begin position="390"/>
        <end position="424"/>
    </location>
</feature>
<feature type="region of interest" description="Disordered" evidence="2">
    <location>
        <begin position="286"/>
        <end position="324"/>
    </location>
</feature>
<name>A0A0J7K3X1_LASNI</name>
<evidence type="ECO:0000313" key="4">
    <source>
        <dbReference type="Proteomes" id="UP000036403"/>
    </source>
</evidence>
<dbReference type="Proteomes" id="UP000036403">
    <property type="component" value="Unassembled WGS sequence"/>
</dbReference>
<feature type="region of interest" description="Disordered" evidence="2">
    <location>
        <begin position="436"/>
        <end position="456"/>
    </location>
</feature>
<reference evidence="3 4" key="1">
    <citation type="submission" date="2015-04" db="EMBL/GenBank/DDBJ databases">
        <title>Lasius niger genome sequencing.</title>
        <authorList>
            <person name="Konorov E.A."/>
            <person name="Nikitin M.A."/>
            <person name="Kirill M.V."/>
            <person name="Chang P."/>
        </authorList>
    </citation>
    <scope>NUCLEOTIDE SEQUENCE [LARGE SCALE GENOMIC DNA]</scope>
    <source>
        <tissue evidence="3">Whole</tissue>
    </source>
</reference>
<feature type="region of interest" description="Disordered" evidence="2">
    <location>
        <begin position="1"/>
        <end position="77"/>
    </location>
</feature>
<comment type="caution">
    <text evidence="3">The sequence shown here is derived from an EMBL/GenBank/DDBJ whole genome shotgun (WGS) entry which is preliminary data.</text>
</comment>
<feature type="region of interest" description="Disordered" evidence="2">
    <location>
        <begin position="482"/>
        <end position="555"/>
    </location>
</feature>
<organism evidence="3 4">
    <name type="scientific">Lasius niger</name>
    <name type="common">Black garden ant</name>
    <dbReference type="NCBI Taxonomy" id="67767"/>
    <lineage>
        <taxon>Eukaryota</taxon>
        <taxon>Metazoa</taxon>
        <taxon>Ecdysozoa</taxon>
        <taxon>Arthropoda</taxon>
        <taxon>Hexapoda</taxon>
        <taxon>Insecta</taxon>
        <taxon>Pterygota</taxon>
        <taxon>Neoptera</taxon>
        <taxon>Endopterygota</taxon>
        <taxon>Hymenoptera</taxon>
        <taxon>Apocrita</taxon>
        <taxon>Aculeata</taxon>
        <taxon>Formicoidea</taxon>
        <taxon>Formicidae</taxon>
        <taxon>Formicinae</taxon>
        <taxon>Lasius</taxon>
        <taxon>Lasius</taxon>
    </lineage>
</organism>
<feature type="compositionally biased region" description="Basic and acidic residues" evidence="2">
    <location>
        <begin position="1"/>
        <end position="10"/>
    </location>
</feature>
<proteinExistence type="predicted"/>
<feature type="compositionally biased region" description="Basic and acidic residues" evidence="2">
    <location>
        <begin position="532"/>
        <end position="555"/>
    </location>
</feature>
<feature type="compositionally biased region" description="Basic residues" evidence="2">
    <location>
        <begin position="439"/>
        <end position="451"/>
    </location>
</feature>
<feature type="region of interest" description="Disordered" evidence="2">
    <location>
        <begin position="106"/>
        <end position="129"/>
    </location>
</feature>
<dbReference type="AlphaFoldDB" id="A0A0J7K3X1"/>
<dbReference type="EMBL" id="LBMM01014893">
    <property type="protein sequence ID" value="KMQ85009.1"/>
    <property type="molecule type" value="Genomic_DNA"/>
</dbReference>
<gene>
    <name evidence="3" type="ORF">RF55_16736</name>
</gene>
<sequence>MEMQNEDRLDLQSQGERTPSVRRSGDIVPVPAASSSNDGPAVESEESLAVALEIASTSGGPVERVDNGSCDPVSSPVDLSMLPEIRLTRVDTSEVFQPSLPQRWLKGKSARASDSCGQYGSPPPRKRAQSSIIVISDEEPDTDSSITKNSDLDLVAKGDRPRRGRPPTTGEWVNITKVKAEYVALREKQLELDEVAYILDPNTIPKQTWDKLSDISCGLNGRLKRELRVEARKLKASLAELRFRAYRQKVSDLQIKGNDYLRKQVERLKGELDVARAEILSLRALTSPTGRSPPHKKVRGLEDSQTREVGTQMEIGDSPDPSMVPLPMSPILGRSLKADMVDRGCSPVWRADVSLAPSSSCRGGKEVATATSPTLGGGLTSAETSLMALLEGVVAEREASRGEINRLRDEFDSLSKDIVSLAGESRRASVPVIPAMGKEKKRKKAKKKKRSSNNAALLPRPSVLGVIGGGVDPAVRTSSGEEAWTTVVRRGSRRRASQGGDTPAGVAHPRLSLDLSVPVKDTVRIPGSPPAEPHRVDREVLAGRMENRESAKARG</sequence>
<keyword evidence="4" id="KW-1185">Reference proteome</keyword>
<evidence type="ECO:0000256" key="1">
    <source>
        <dbReference type="SAM" id="Coils"/>
    </source>
</evidence>
<accession>A0A0J7K3X1</accession>
<keyword evidence="1" id="KW-0175">Coiled coil</keyword>
<evidence type="ECO:0000313" key="3">
    <source>
        <dbReference type="EMBL" id="KMQ85009.1"/>
    </source>
</evidence>
<protein>
    <submittedName>
        <fullName evidence="3">Bhlh transcription factor</fullName>
    </submittedName>
</protein>
<feature type="coiled-coil region" evidence="1">
    <location>
        <begin position="224"/>
        <end position="285"/>
    </location>
</feature>
<dbReference type="PaxDb" id="67767-A0A0J7K3X1"/>